<feature type="transmembrane region" description="Helical" evidence="1">
    <location>
        <begin position="44"/>
        <end position="66"/>
    </location>
</feature>
<keyword evidence="1" id="KW-1133">Transmembrane helix</keyword>
<organism evidence="2 3">
    <name type="scientific">Paractinoplanes deccanensis</name>
    <dbReference type="NCBI Taxonomy" id="113561"/>
    <lineage>
        <taxon>Bacteria</taxon>
        <taxon>Bacillati</taxon>
        <taxon>Actinomycetota</taxon>
        <taxon>Actinomycetes</taxon>
        <taxon>Micromonosporales</taxon>
        <taxon>Micromonosporaceae</taxon>
        <taxon>Paractinoplanes</taxon>
    </lineage>
</organism>
<gene>
    <name evidence="2" type="ORF">Ade02nite_40480</name>
</gene>
<reference evidence="2 3" key="1">
    <citation type="submission" date="2021-01" db="EMBL/GenBank/DDBJ databases">
        <title>Whole genome shotgun sequence of Actinoplanes deccanensis NBRC 13994.</title>
        <authorList>
            <person name="Komaki H."/>
            <person name="Tamura T."/>
        </authorList>
    </citation>
    <scope>NUCLEOTIDE SEQUENCE [LARGE SCALE GENOMIC DNA]</scope>
    <source>
        <strain evidence="2 3">NBRC 13994</strain>
    </source>
</reference>
<keyword evidence="1" id="KW-0472">Membrane</keyword>
<protein>
    <submittedName>
        <fullName evidence="2">Uncharacterized protein</fullName>
    </submittedName>
</protein>
<feature type="transmembrane region" description="Helical" evidence="1">
    <location>
        <begin position="91"/>
        <end position="110"/>
    </location>
</feature>
<sequence>MIPSTPVGVALLLLLIAPGLAYVLRREKVVPTSPRTAFREALQVVFASVASLAVIGLLATLLRTIAPEHTLDVRRLIQAPGPFARGHHVQVAWWSFGVLAAATLLAWVMADPRIIRGLHWLSTHKPFTWLTGASNSDIAEISGWWRVFDDRRPKDTAKVDVGVLKDDGTYIQGTLVSWTAGGLDYDKRELVLKEPLRYQTTDGKQHSLPVDMVVIAGRDIRRLDVKYLMEANTPDVGKPSGEA</sequence>
<dbReference type="InterPro" id="IPR045919">
    <property type="entry name" value="DUF6338"/>
</dbReference>
<evidence type="ECO:0000256" key="1">
    <source>
        <dbReference type="SAM" id="Phobius"/>
    </source>
</evidence>
<comment type="caution">
    <text evidence="2">The sequence shown here is derived from an EMBL/GenBank/DDBJ whole genome shotgun (WGS) entry which is preliminary data.</text>
</comment>
<dbReference type="Proteomes" id="UP000609879">
    <property type="component" value="Unassembled WGS sequence"/>
</dbReference>
<proteinExistence type="predicted"/>
<evidence type="ECO:0000313" key="2">
    <source>
        <dbReference type="EMBL" id="GID75407.1"/>
    </source>
</evidence>
<dbReference type="RefSeq" id="WP_275409931.1">
    <property type="nucleotide sequence ID" value="NZ_BAAABO010000019.1"/>
</dbReference>
<name>A0ABQ3Y5Z4_9ACTN</name>
<keyword evidence="3" id="KW-1185">Reference proteome</keyword>
<feature type="transmembrane region" description="Helical" evidence="1">
    <location>
        <begin position="6"/>
        <end position="24"/>
    </location>
</feature>
<dbReference type="Pfam" id="PF19865">
    <property type="entry name" value="DUF6338"/>
    <property type="match status" value="1"/>
</dbReference>
<accession>A0ABQ3Y5Z4</accession>
<evidence type="ECO:0000313" key="3">
    <source>
        <dbReference type="Proteomes" id="UP000609879"/>
    </source>
</evidence>
<keyword evidence="1" id="KW-0812">Transmembrane</keyword>
<dbReference type="EMBL" id="BOMI01000077">
    <property type="protein sequence ID" value="GID75407.1"/>
    <property type="molecule type" value="Genomic_DNA"/>
</dbReference>